<evidence type="ECO:0000313" key="3">
    <source>
        <dbReference type="Proteomes" id="UP000759103"/>
    </source>
</evidence>
<comment type="caution">
    <text evidence="2">The sequence shown here is derived from an EMBL/GenBank/DDBJ whole genome shotgun (WGS) entry which is preliminary data.</text>
</comment>
<protein>
    <submittedName>
        <fullName evidence="2">Uncharacterized protein</fullName>
    </submittedName>
</protein>
<accession>A0ABS7BUE8</accession>
<sequence length="69" mass="7495">MSGGPDNGPPCRAVREPRHVPTPKIIGHQPDLFDGPTLTHEAKPVPVCSDRQLRGWMRATTIADIEGGR</sequence>
<proteinExistence type="predicted"/>
<dbReference type="EMBL" id="JAHXZN010000016">
    <property type="protein sequence ID" value="MBW6533229.1"/>
    <property type="molecule type" value="Genomic_DNA"/>
</dbReference>
<dbReference type="Proteomes" id="UP000759103">
    <property type="component" value="Unassembled WGS sequence"/>
</dbReference>
<evidence type="ECO:0000256" key="1">
    <source>
        <dbReference type="SAM" id="MobiDB-lite"/>
    </source>
</evidence>
<gene>
    <name evidence="2" type="ORF">KZ820_21005</name>
</gene>
<name>A0ABS7BUE8_9SPHN</name>
<keyword evidence="3" id="KW-1185">Reference proteome</keyword>
<dbReference type="RefSeq" id="WP_219750752.1">
    <property type="nucleotide sequence ID" value="NZ_JAHXZN010000016.1"/>
</dbReference>
<reference evidence="2 3" key="1">
    <citation type="submission" date="2021-07" db="EMBL/GenBank/DDBJ databases">
        <title>Sphingomonas sp.</title>
        <authorList>
            <person name="Feng G."/>
            <person name="Li J."/>
            <person name="Pan M."/>
        </authorList>
    </citation>
    <scope>NUCLEOTIDE SEQUENCE [LARGE SCALE GENOMIC DNA]</scope>
    <source>
        <strain evidence="2 3">RRHST34</strain>
    </source>
</reference>
<feature type="region of interest" description="Disordered" evidence="1">
    <location>
        <begin position="1"/>
        <end position="39"/>
    </location>
</feature>
<organism evidence="2 3">
    <name type="scientific">Sphingomonas citri</name>
    <dbReference type="NCBI Taxonomy" id="2862499"/>
    <lineage>
        <taxon>Bacteria</taxon>
        <taxon>Pseudomonadati</taxon>
        <taxon>Pseudomonadota</taxon>
        <taxon>Alphaproteobacteria</taxon>
        <taxon>Sphingomonadales</taxon>
        <taxon>Sphingomonadaceae</taxon>
        <taxon>Sphingomonas</taxon>
    </lineage>
</organism>
<evidence type="ECO:0000313" key="2">
    <source>
        <dbReference type="EMBL" id="MBW6533229.1"/>
    </source>
</evidence>